<organism evidence="7">
    <name type="scientific">uncultured Rubrobacteraceae bacterium</name>
    <dbReference type="NCBI Taxonomy" id="349277"/>
    <lineage>
        <taxon>Bacteria</taxon>
        <taxon>Bacillati</taxon>
        <taxon>Actinomycetota</taxon>
        <taxon>Rubrobacteria</taxon>
        <taxon>Rubrobacterales</taxon>
        <taxon>Rubrobacteraceae</taxon>
        <taxon>environmental samples</taxon>
    </lineage>
</organism>
<name>A0A6J4PPV7_9ACTN</name>
<evidence type="ECO:0000256" key="5">
    <source>
        <dbReference type="HAMAP-Rule" id="MF_01080"/>
    </source>
</evidence>
<dbReference type="SUPFAM" id="SSF55120">
    <property type="entry name" value="Pseudouridine synthase"/>
    <property type="match status" value="1"/>
</dbReference>
<feature type="domain" description="Pseudouridine synthase II N-terminal" evidence="6">
    <location>
        <begin position="5"/>
        <end position="147"/>
    </location>
</feature>
<dbReference type="HAMAP" id="MF_01080">
    <property type="entry name" value="TruB_bact"/>
    <property type="match status" value="1"/>
</dbReference>
<dbReference type="Pfam" id="PF01509">
    <property type="entry name" value="TruB_N"/>
    <property type="match status" value="1"/>
</dbReference>
<dbReference type="PANTHER" id="PTHR13767">
    <property type="entry name" value="TRNA-PSEUDOURIDINE SYNTHASE"/>
    <property type="match status" value="1"/>
</dbReference>
<comment type="similarity">
    <text evidence="2 5">Belongs to the pseudouridine synthase TruB family. Type 1 subfamily.</text>
</comment>
<dbReference type="CDD" id="cd02573">
    <property type="entry name" value="PseudoU_synth_EcTruB"/>
    <property type="match status" value="1"/>
</dbReference>
<comment type="function">
    <text evidence="5">Responsible for synthesis of pseudouridine from uracil-55 in the psi GC loop of transfer RNAs.</text>
</comment>
<evidence type="ECO:0000256" key="2">
    <source>
        <dbReference type="ARBA" id="ARBA00005642"/>
    </source>
</evidence>
<dbReference type="GO" id="GO:1990481">
    <property type="term" value="P:mRNA pseudouridine synthesis"/>
    <property type="evidence" value="ECO:0007669"/>
    <property type="project" value="TreeGrafter"/>
</dbReference>
<evidence type="ECO:0000259" key="6">
    <source>
        <dbReference type="Pfam" id="PF01509"/>
    </source>
</evidence>
<dbReference type="NCBIfam" id="TIGR00431">
    <property type="entry name" value="TruB"/>
    <property type="match status" value="1"/>
</dbReference>
<gene>
    <name evidence="5" type="primary">truB</name>
    <name evidence="7" type="ORF">AVDCRST_MAG78-1122</name>
</gene>
<dbReference type="Gene3D" id="3.30.2350.10">
    <property type="entry name" value="Pseudouridine synthase"/>
    <property type="match status" value="1"/>
</dbReference>
<feature type="active site" description="Nucleophile" evidence="5">
    <location>
        <position position="14"/>
    </location>
</feature>
<protein>
    <recommendedName>
        <fullName evidence="5">tRNA pseudouridine synthase B</fullName>
        <ecNumber evidence="5">5.4.99.25</ecNumber>
    </recommendedName>
    <alternativeName>
        <fullName evidence="5">tRNA pseudouridine(55) synthase</fullName>
        <shortName evidence="5">Psi55 synthase</shortName>
    </alternativeName>
    <alternativeName>
        <fullName evidence="5">tRNA pseudouridylate synthase</fullName>
    </alternativeName>
    <alternativeName>
        <fullName evidence="5">tRNA-uridine isomerase</fullName>
    </alternativeName>
</protein>
<dbReference type="InterPro" id="IPR020103">
    <property type="entry name" value="PsdUridine_synth_cat_dom_sf"/>
</dbReference>
<evidence type="ECO:0000256" key="1">
    <source>
        <dbReference type="ARBA" id="ARBA00000385"/>
    </source>
</evidence>
<dbReference type="EMBL" id="CADCVB010000083">
    <property type="protein sequence ID" value="CAA9422257.1"/>
    <property type="molecule type" value="Genomic_DNA"/>
</dbReference>
<evidence type="ECO:0000313" key="7">
    <source>
        <dbReference type="EMBL" id="CAA9422257.1"/>
    </source>
</evidence>
<keyword evidence="3 5" id="KW-0819">tRNA processing</keyword>
<dbReference type="PANTHER" id="PTHR13767:SF2">
    <property type="entry name" value="PSEUDOURIDYLATE SYNTHASE TRUB1"/>
    <property type="match status" value="1"/>
</dbReference>
<proteinExistence type="inferred from homology"/>
<sequence length="261" mass="27979">MPKGTKIGHTGTLDPLASGLMILILGRATRLSRYVTGLDKSYVATARFGAVSDTLDAEGRITPLQNAPTLEEEGLRKALGCFTGEILQTPPMASAVKVGGERLYKALRRGETVERESRPVTVHAFELLTLDRENATFRVSCSSGTYVRTLVSDLASSLDTGAYLTALQRTSVGHMTLEDATPPEDLTPETLFKRIIQIRDVVAHLPGVEVSVGERFGVCNGRPLGASGYLGSFRVEAGGELLAIYRDEGDGARAEVVLCDP</sequence>
<evidence type="ECO:0000256" key="4">
    <source>
        <dbReference type="ARBA" id="ARBA00023235"/>
    </source>
</evidence>
<dbReference type="GO" id="GO:0031119">
    <property type="term" value="P:tRNA pseudouridine synthesis"/>
    <property type="evidence" value="ECO:0007669"/>
    <property type="project" value="UniProtKB-UniRule"/>
</dbReference>
<evidence type="ECO:0000256" key="3">
    <source>
        <dbReference type="ARBA" id="ARBA00022694"/>
    </source>
</evidence>
<dbReference type="GO" id="GO:0160148">
    <property type="term" value="F:tRNA pseudouridine(55) synthase activity"/>
    <property type="evidence" value="ECO:0007669"/>
    <property type="project" value="UniProtKB-EC"/>
</dbReference>
<dbReference type="AlphaFoldDB" id="A0A6J4PPV7"/>
<reference evidence="7" key="1">
    <citation type="submission" date="2020-02" db="EMBL/GenBank/DDBJ databases">
        <authorList>
            <person name="Meier V. D."/>
        </authorList>
    </citation>
    <scope>NUCLEOTIDE SEQUENCE</scope>
    <source>
        <strain evidence="7">AVDCRST_MAG78</strain>
    </source>
</reference>
<accession>A0A6J4PPV7</accession>
<comment type="catalytic activity">
    <reaction evidence="1 5">
        <text>uridine(55) in tRNA = pseudouridine(55) in tRNA</text>
        <dbReference type="Rhea" id="RHEA:42532"/>
        <dbReference type="Rhea" id="RHEA-COMP:10101"/>
        <dbReference type="Rhea" id="RHEA-COMP:10102"/>
        <dbReference type="ChEBI" id="CHEBI:65314"/>
        <dbReference type="ChEBI" id="CHEBI:65315"/>
        <dbReference type="EC" id="5.4.99.25"/>
    </reaction>
</comment>
<dbReference type="EC" id="5.4.99.25" evidence="5"/>
<dbReference type="InterPro" id="IPR014780">
    <property type="entry name" value="tRNA_psdUridine_synth_TruB"/>
</dbReference>
<dbReference type="InterPro" id="IPR002501">
    <property type="entry name" value="PsdUridine_synth_N"/>
</dbReference>
<keyword evidence="4 5" id="KW-0413">Isomerase</keyword>
<dbReference type="GO" id="GO:0003723">
    <property type="term" value="F:RNA binding"/>
    <property type="evidence" value="ECO:0007669"/>
    <property type="project" value="InterPro"/>
</dbReference>